<keyword evidence="1" id="KW-0732">Signal</keyword>
<protein>
    <submittedName>
        <fullName evidence="3">Porin</fullName>
    </submittedName>
</protein>
<feature type="domain" description="Porin" evidence="2">
    <location>
        <begin position="14"/>
        <end position="388"/>
    </location>
</feature>
<dbReference type="Proteomes" id="UP000199233">
    <property type="component" value="Unassembled WGS sequence"/>
</dbReference>
<dbReference type="GO" id="GO:0015288">
    <property type="term" value="F:porin activity"/>
    <property type="evidence" value="ECO:0007669"/>
    <property type="project" value="InterPro"/>
</dbReference>
<feature type="chain" id="PRO_5011720954" evidence="1">
    <location>
        <begin position="28"/>
        <end position="410"/>
    </location>
</feature>
<reference evidence="3 4" key="1">
    <citation type="submission" date="2016-10" db="EMBL/GenBank/DDBJ databases">
        <authorList>
            <person name="de Groot N.N."/>
        </authorList>
    </citation>
    <scope>NUCLEOTIDE SEQUENCE [LARGE SCALE GENOMIC DNA]</scope>
    <source>
        <strain evidence="3 4">DSM 25927</strain>
    </source>
</reference>
<feature type="signal peptide" evidence="1">
    <location>
        <begin position="1"/>
        <end position="27"/>
    </location>
</feature>
<dbReference type="InterPro" id="IPR023614">
    <property type="entry name" value="Porin_dom_sf"/>
</dbReference>
<evidence type="ECO:0000256" key="1">
    <source>
        <dbReference type="SAM" id="SignalP"/>
    </source>
</evidence>
<dbReference type="SUPFAM" id="SSF56935">
    <property type="entry name" value="Porins"/>
    <property type="match status" value="1"/>
</dbReference>
<dbReference type="Pfam" id="PF13609">
    <property type="entry name" value="Porin_4"/>
    <property type="match status" value="1"/>
</dbReference>
<sequence>MKTKRRIPLLVISTAAAGFCVSQSAQALDLEAGDWKFSVNGNVNVHYIYSACDNSTATVTGGLACNTSGDQQDNSSSISNGLLPAALTFGISTLQKGYDIAAHFGLYPGISTNDGGSPNLESGGSNTALGTTGMDVRQVYMTFGNASMGSFTLGRNFGLFGFDAIINDMTLPGVGGSGAASSGAPANTTLGGIGYGYIYTDTLAQIDYTTPDFGGLKLTVGVFDPLNPVGATAPTRKSAPGFHGKAAFTTGPIYLSATFITQKQEGVTDASDFTSTGFDVGGKLTFGPGEVMAYYYSGSGMGTTALFNIASDGLGHERDSDGFIAQATYKLGDTKLGVNYGESKLDYANNADRLANPTLVEKNSKYTAGVYHSLTANLTLLAEYSGVKSEAHNGGEIKANNFNVGAFLSF</sequence>
<dbReference type="GO" id="GO:0016020">
    <property type="term" value="C:membrane"/>
    <property type="evidence" value="ECO:0007669"/>
    <property type="project" value="InterPro"/>
</dbReference>
<accession>A0A1H9JUF2</accession>
<evidence type="ECO:0000313" key="4">
    <source>
        <dbReference type="Proteomes" id="UP000199233"/>
    </source>
</evidence>
<dbReference type="Gene3D" id="2.40.160.10">
    <property type="entry name" value="Porin"/>
    <property type="match status" value="1"/>
</dbReference>
<gene>
    <name evidence="3" type="ORF">SAMN04488038_11277</name>
</gene>
<dbReference type="EMBL" id="FOFS01000012">
    <property type="protein sequence ID" value="SEQ90469.1"/>
    <property type="molecule type" value="Genomic_DNA"/>
</dbReference>
<organism evidence="3 4">
    <name type="scientific">Solimonas aquatica</name>
    <dbReference type="NCBI Taxonomy" id="489703"/>
    <lineage>
        <taxon>Bacteria</taxon>
        <taxon>Pseudomonadati</taxon>
        <taxon>Pseudomonadota</taxon>
        <taxon>Gammaproteobacteria</taxon>
        <taxon>Nevskiales</taxon>
        <taxon>Nevskiaceae</taxon>
        <taxon>Solimonas</taxon>
    </lineage>
</organism>
<evidence type="ECO:0000313" key="3">
    <source>
        <dbReference type="EMBL" id="SEQ90469.1"/>
    </source>
</evidence>
<dbReference type="AlphaFoldDB" id="A0A1H9JUF2"/>
<dbReference type="InterPro" id="IPR033900">
    <property type="entry name" value="Gram_neg_porin_domain"/>
</dbReference>
<dbReference type="OrthoDB" id="8735103at2"/>
<name>A0A1H9JUF2_9GAMM</name>
<evidence type="ECO:0000259" key="2">
    <source>
        <dbReference type="Pfam" id="PF13609"/>
    </source>
</evidence>
<dbReference type="STRING" id="489703.SAMN04488038_11277"/>
<proteinExistence type="predicted"/>
<keyword evidence="4" id="KW-1185">Reference proteome</keyword>